<accession>A0A1G7ZE45</accession>
<evidence type="ECO:0000313" key="5">
    <source>
        <dbReference type="EMBL" id="SDH07022.1"/>
    </source>
</evidence>
<dbReference type="InterPro" id="IPR050953">
    <property type="entry name" value="N4_N6_ade-DNA_methylase"/>
</dbReference>
<name>A0A1G7ZE45_9FLAO</name>
<protein>
    <recommendedName>
        <fullName evidence="1">site-specific DNA-methyltransferase (adenine-specific)</fullName>
        <ecNumber evidence="1">2.1.1.72</ecNumber>
    </recommendedName>
</protein>
<evidence type="ECO:0000256" key="1">
    <source>
        <dbReference type="ARBA" id="ARBA00011900"/>
    </source>
</evidence>
<comment type="catalytic activity">
    <reaction evidence="4">
        <text>a 2'-deoxyadenosine in DNA + S-adenosyl-L-methionine = an N(6)-methyl-2'-deoxyadenosine in DNA + S-adenosyl-L-homocysteine + H(+)</text>
        <dbReference type="Rhea" id="RHEA:15197"/>
        <dbReference type="Rhea" id="RHEA-COMP:12418"/>
        <dbReference type="Rhea" id="RHEA-COMP:12419"/>
        <dbReference type="ChEBI" id="CHEBI:15378"/>
        <dbReference type="ChEBI" id="CHEBI:57856"/>
        <dbReference type="ChEBI" id="CHEBI:59789"/>
        <dbReference type="ChEBI" id="CHEBI:90615"/>
        <dbReference type="ChEBI" id="CHEBI:90616"/>
        <dbReference type="EC" id="2.1.1.72"/>
    </reaction>
</comment>
<dbReference type="GO" id="GO:0032259">
    <property type="term" value="P:methylation"/>
    <property type="evidence" value="ECO:0007669"/>
    <property type="project" value="UniProtKB-KW"/>
</dbReference>
<keyword evidence="2" id="KW-0489">Methyltransferase</keyword>
<dbReference type="Proteomes" id="UP000199274">
    <property type="component" value="Unassembled WGS sequence"/>
</dbReference>
<dbReference type="STRING" id="178355.SAMN04488062_10433"/>
<sequence>MLKFLKNTGDYFSTNYFDEDFTSKVLSKTGYAAEDIKEFNKKITPLKDRFFRFKQLFIEGKLRVKDKIEETHKFHSFLLNVLGYDGDHPQYKNLFHLTEKDVIPVRHILYRGDQPHVMIMEMQALIREDDTEPDGLFEQQYNVAEEELSNPPQRYHRSQWDKVFTTPTGVSISPVIINKAISELFLLEQHNRPKYIMLLAGNIVFLLEQEKWFRGSYLEIDLEELFTEATANRNANNYALFYFLLGKETLAPDSNMVLLDQLDEDSHKSAYEVTKDLKTGIINAVEALANEAIWYHNNIKALEQDLDETDDTFEQEIKDDCLRIIYRLLFIFYAESREELDILPSNDPIYNKGYSLEMLRELEQVPLYSESSINGYFFHESLSKLFYVLSSGYRESENGNNKSFRVRHIDSPIFDDRKLYHLHKVKFRNKTWQDIICQLSLSRQQKNKTRGRISYANLGINQLGSVYESLLAFRGFYAEQDYIEVHKAGKPHEGTYMVPRSRRDDFKENEILKDNKDQDIITKKGTFVYRLSGRDRQKSASYYTPEVLTKCTVKYTLKPILEKLEKGEMKAVELLELKLLEPAMGAAAFHNEMINQVADAYLNYRQKELRDSGKNEWRVAPDKYLEELQRVKAYIATNNTYGVDLNPTAIELGKLSLWLNVIHKDMETPFFSNRLAVGNAVVGAWLKVYDAKDLMVDLDKNGTVATKQSKKEWWDKAPRLLEFKPSTDYDKIKHNRKQDEIYHFLLPDKNMLASAGIKMLKAAFENENKAVTNWKKEWCKPLSKTEVEKLRTISTKIDELLREYYKFQRSINQATATKQHIFGVPVKQITAEMRSYDEKERLADQRNRHNAPYFKLKMVMDYWCSLWFWDVREAAAIPNRRQYWQDIEEILKLDVNKAIEGIEDRRGQQSMFETGVQMSMVLEPGTSAVENQAFTDVVVDSTQQQDLFDKNQRLVLVSQLAKQYFFFHPQLEFLEVFWERGGFDLIAGNPPWLKITFEEKGIISEKFPEVDIRSVTAPQIRTMQSEYFSIETQKEAYLNENIGTECASVFMNAYQNYPLLKGQQTNLYKCILENGFNMLGKQGYMGLIHPESVYDDPNGQPLRKEIYPRLKYHFQFVNTLKLFQEILHWTTYSLNIYSGKNTEIDFFSMNNLYHPSTIETSFIHNGSGLTGGLKIKDEATQNYEWNIKPHKDRIVKFSSDRLKILSKTFENTDDGETAKLVSIHSASIINVLEKLSSFKSSIQDFPSKITEGWHETNDVNEGTIRRETQFPTIESNEMVFSGPHIYVSNPLYKTPREICTQKDHFDTITGNLISEDFIARTNYVPDLNTNLFPKLIKGFNTGKKDEVGNDIYDNWIEYYKVGFRKMLSQTGERTLTSAILPPKSSHTSGVISIILKDTEKLVELIGLTSSITLDFFIKTVGASNLYDGRISSFPLGIEDKYKSQLFNRTLQLNCLNKYYAPLWQDNWQDSFTQDHWSKNDTRLKPFATLTQEWQWSTPLRNWFERRQALVEIDVITATALGLTLEELTLIYNVQFPVLQQNEDDTWYDTKGNIVFTCSKGLTGVGLDRPVWDTIKNLKSGETYEHTIEKSELYRGQKMTYFAPFDKCDRVEDYKLAWEHFEEVFEA</sequence>
<evidence type="ECO:0000313" key="6">
    <source>
        <dbReference type="Proteomes" id="UP000199274"/>
    </source>
</evidence>
<dbReference type="PANTHER" id="PTHR33841:SF1">
    <property type="entry name" value="DNA METHYLTRANSFERASE A"/>
    <property type="match status" value="1"/>
</dbReference>
<dbReference type="OrthoDB" id="32195at2"/>
<gene>
    <name evidence="5" type="ORF">SAMN04488062_10433</name>
</gene>
<dbReference type="EC" id="2.1.1.72" evidence="1"/>
<organism evidence="5 6">
    <name type="scientific">Flavobacterium omnivorum</name>
    <dbReference type="NCBI Taxonomy" id="178355"/>
    <lineage>
        <taxon>Bacteria</taxon>
        <taxon>Pseudomonadati</taxon>
        <taxon>Bacteroidota</taxon>
        <taxon>Flavobacteriia</taxon>
        <taxon>Flavobacteriales</taxon>
        <taxon>Flavobacteriaceae</taxon>
        <taxon>Flavobacterium</taxon>
    </lineage>
</organism>
<dbReference type="PANTHER" id="PTHR33841">
    <property type="entry name" value="DNA METHYLTRANSFERASE YEEA-RELATED"/>
    <property type="match status" value="1"/>
</dbReference>
<dbReference type="RefSeq" id="WP_091256158.1">
    <property type="nucleotide sequence ID" value="NZ_FNDB01000004.1"/>
</dbReference>
<evidence type="ECO:0000256" key="4">
    <source>
        <dbReference type="ARBA" id="ARBA00047942"/>
    </source>
</evidence>
<evidence type="ECO:0000256" key="2">
    <source>
        <dbReference type="ARBA" id="ARBA00022603"/>
    </source>
</evidence>
<dbReference type="InterPro" id="IPR029063">
    <property type="entry name" value="SAM-dependent_MTases_sf"/>
</dbReference>
<dbReference type="Gene3D" id="3.40.50.150">
    <property type="entry name" value="Vaccinia Virus protein VP39"/>
    <property type="match status" value="2"/>
</dbReference>
<evidence type="ECO:0000256" key="3">
    <source>
        <dbReference type="ARBA" id="ARBA00022679"/>
    </source>
</evidence>
<keyword evidence="3" id="KW-0808">Transferase</keyword>
<keyword evidence="6" id="KW-1185">Reference proteome</keyword>
<dbReference type="EMBL" id="FNDB01000004">
    <property type="protein sequence ID" value="SDH07022.1"/>
    <property type="molecule type" value="Genomic_DNA"/>
</dbReference>
<proteinExistence type="predicted"/>
<dbReference type="GO" id="GO:0009007">
    <property type="term" value="F:site-specific DNA-methyltransferase (adenine-specific) activity"/>
    <property type="evidence" value="ECO:0007669"/>
    <property type="project" value="UniProtKB-EC"/>
</dbReference>
<reference evidence="6" key="1">
    <citation type="submission" date="2016-10" db="EMBL/GenBank/DDBJ databases">
        <authorList>
            <person name="Varghese N."/>
            <person name="Submissions S."/>
        </authorList>
    </citation>
    <scope>NUCLEOTIDE SEQUENCE [LARGE SCALE GENOMIC DNA]</scope>
    <source>
        <strain evidence="6">CGMCC 1.2747</strain>
    </source>
</reference>
<dbReference type="SUPFAM" id="SSF53335">
    <property type="entry name" value="S-adenosyl-L-methionine-dependent methyltransferases"/>
    <property type="match status" value="1"/>
</dbReference>